<feature type="domain" description="MADS-box" evidence="7">
    <location>
        <begin position="22"/>
        <end position="57"/>
    </location>
</feature>
<feature type="compositionally biased region" description="Low complexity" evidence="6">
    <location>
        <begin position="189"/>
        <end position="199"/>
    </location>
</feature>
<proteinExistence type="predicted"/>
<dbReference type="InterPro" id="IPR036879">
    <property type="entry name" value="TF_MADSbox_sf"/>
</dbReference>
<feature type="region of interest" description="Disordered" evidence="6">
    <location>
        <begin position="178"/>
        <end position="234"/>
    </location>
</feature>
<evidence type="ECO:0000313" key="8">
    <source>
        <dbReference type="EnsemblPlants" id="AET3Gv20932500.1"/>
    </source>
</evidence>
<dbReference type="InterPro" id="IPR002100">
    <property type="entry name" value="TF_MADSbox"/>
</dbReference>
<evidence type="ECO:0000256" key="2">
    <source>
        <dbReference type="ARBA" id="ARBA00023015"/>
    </source>
</evidence>
<evidence type="ECO:0000256" key="3">
    <source>
        <dbReference type="ARBA" id="ARBA00023125"/>
    </source>
</evidence>
<evidence type="ECO:0000256" key="4">
    <source>
        <dbReference type="ARBA" id="ARBA00023163"/>
    </source>
</evidence>
<dbReference type="EnsemblPlants" id="AET3Gv20932500.1">
    <property type="protein sequence ID" value="AET3Gv20932500.1"/>
    <property type="gene ID" value="AET3Gv20932500"/>
</dbReference>
<sequence>ALGGKGKGRGGAPARPIAAIPVADGGNRRMAFEVRKAGLMRKAKELAEMADAPVAVLCSGLDGQGALQCWPSTETARAVVAQFLALPKEARIVFDHVNYVAGVRDVQRSRLARVRAGGLAAALGPWESPLDGMSEDALRELLASVDKSLDATRSRIRRLQTQRRESVAENFVVAGEGHASGEVQGTQRQPRGAATAPGAARKKQLVEKPAAADGAARRKQLLKDPKEKPAAADGAARWKQLLKDHKEKPAAAANVDAARRKQLLEGPKEKPVRAAPFDPGMIEHYINVGWYVMERDAYDFIRYDLGMLPPSLEPEPPEPDYDQPLRLWSWDDSSFPQSAPPPNRAAYVLAAQNGWCDD</sequence>
<dbReference type="Gene3D" id="3.40.1810.10">
    <property type="entry name" value="Transcription factor, MADS-box"/>
    <property type="match status" value="1"/>
</dbReference>
<feature type="compositionally biased region" description="Basic and acidic residues" evidence="6">
    <location>
        <begin position="221"/>
        <end position="230"/>
    </location>
</feature>
<keyword evidence="9" id="KW-1185">Reference proteome</keyword>
<reference evidence="9" key="1">
    <citation type="journal article" date="2014" name="Science">
        <title>Ancient hybridizations among the ancestral genomes of bread wheat.</title>
        <authorList>
            <consortium name="International Wheat Genome Sequencing Consortium,"/>
            <person name="Marcussen T."/>
            <person name="Sandve S.R."/>
            <person name="Heier L."/>
            <person name="Spannagl M."/>
            <person name="Pfeifer M."/>
            <person name="Jakobsen K.S."/>
            <person name="Wulff B.B."/>
            <person name="Steuernagel B."/>
            <person name="Mayer K.F."/>
            <person name="Olsen O.A."/>
        </authorList>
    </citation>
    <scope>NUCLEOTIDE SEQUENCE [LARGE SCALE GENOMIC DNA]</scope>
    <source>
        <strain evidence="9">cv. AL8/78</strain>
    </source>
</reference>
<evidence type="ECO:0000313" key="9">
    <source>
        <dbReference type="Proteomes" id="UP000015105"/>
    </source>
</evidence>
<evidence type="ECO:0000256" key="5">
    <source>
        <dbReference type="ARBA" id="ARBA00023242"/>
    </source>
</evidence>
<reference evidence="8" key="3">
    <citation type="journal article" date="2017" name="Nature">
        <title>Genome sequence of the progenitor of the wheat D genome Aegilops tauschii.</title>
        <authorList>
            <person name="Luo M.C."/>
            <person name="Gu Y.Q."/>
            <person name="Puiu D."/>
            <person name="Wang H."/>
            <person name="Twardziok S.O."/>
            <person name="Deal K.R."/>
            <person name="Huo N."/>
            <person name="Zhu T."/>
            <person name="Wang L."/>
            <person name="Wang Y."/>
            <person name="McGuire P.E."/>
            <person name="Liu S."/>
            <person name="Long H."/>
            <person name="Ramasamy R.K."/>
            <person name="Rodriguez J.C."/>
            <person name="Van S.L."/>
            <person name="Yuan L."/>
            <person name="Wang Z."/>
            <person name="Xia Z."/>
            <person name="Xiao L."/>
            <person name="Anderson O.D."/>
            <person name="Ouyang S."/>
            <person name="Liang Y."/>
            <person name="Zimin A.V."/>
            <person name="Pertea G."/>
            <person name="Qi P."/>
            <person name="Bennetzen J.L."/>
            <person name="Dai X."/>
            <person name="Dawson M.W."/>
            <person name="Muller H.G."/>
            <person name="Kugler K."/>
            <person name="Rivarola-Duarte L."/>
            <person name="Spannagl M."/>
            <person name="Mayer K.F.X."/>
            <person name="Lu F.H."/>
            <person name="Bevan M.W."/>
            <person name="Leroy P."/>
            <person name="Li P."/>
            <person name="You F.M."/>
            <person name="Sun Q."/>
            <person name="Liu Z."/>
            <person name="Lyons E."/>
            <person name="Wicker T."/>
            <person name="Salzberg S.L."/>
            <person name="Devos K.M."/>
            <person name="Dvorak J."/>
        </authorList>
    </citation>
    <scope>NUCLEOTIDE SEQUENCE [LARGE SCALE GENOMIC DNA]</scope>
    <source>
        <strain evidence="8">cv. AL8/78</strain>
    </source>
</reference>
<name>A0A453G9T0_AEGTS</name>
<accession>A0A453G9T0</accession>
<dbReference type="GO" id="GO:0005634">
    <property type="term" value="C:nucleus"/>
    <property type="evidence" value="ECO:0007669"/>
    <property type="project" value="UniProtKB-SubCell"/>
</dbReference>
<protein>
    <recommendedName>
        <fullName evidence="7">MADS-box domain-containing protein</fullName>
    </recommendedName>
</protein>
<dbReference type="Pfam" id="PF00319">
    <property type="entry name" value="SRF-TF"/>
    <property type="match status" value="1"/>
</dbReference>
<reference evidence="8" key="4">
    <citation type="submission" date="2019-03" db="UniProtKB">
        <authorList>
            <consortium name="EnsemblPlants"/>
        </authorList>
    </citation>
    <scope>IDENTIFICATION</scope>
</reference>
<evidence type="ECO:0000256" key="6">
    <source>
        <dbReference type="SAM" id="MobiDB-lite"/>
    </source>
</evidence>
<dbReference type="SUPFAM" id="SSF55455">
    <property type="entry name" value="SRF-like"/>
    <property type="match status" value="1"/>
</dbReference>
<dbReference type="PROSITE" id="PS50066">
    <property type="entry name" value="MADS_BOX_2"/>
    <property type="match status" value="1"/>
</dbReference>
<keyword evidence="3" id="KW-0238">DNA-binding</keyword>
<evidence type="ECO:0000259" key="7">
    <source>
        <dbReference type="PROSITE" id="PS50066"/>
    </source>
</evidence>
<reference evidence="8" key="5">
    <citation type="journal article" date="2021" name="G3 (Bethesda)">
        <title>Aegilops tauschii genome assembly Aet v5.0 features greater sequence contiguity and improved annotation.</title>
        <authorList>
            <person name="Wang L."/>
            <person name="Zhu T."/>
            <person name="Rodriguez J.C."/>
            <person name="Deal K.R."/>
            <person name="Dubcovsky J."/>
            <person name="McGuire P.E."/>
            <person name="Lux T."/>
            <person name="Spannagl M."/>
            <person name="Mayer K.F.X."/>
            <person name="Baldrich P."/>
            <person name="Meyers B.C."/>
            <person name="Huo N."/>
            <person name="Gu Y.Q."/>
            <person name="Zhou H."/>
            <person name="Devos K.M."/>
            <person name="Bennetzen J.L."/>
            <person name="Unver T."/>
            <person name="Budak H."/>
            <person name="Gulick P.J."/>
            <person name="Galiba G."/>
            <person name="Kalapos B."/>
            <person name="Nelson D.R."/>
            <person name="Li P."/>
            <person name="You F.M."/>
            <person name="Luo M.C."/>
            <person name="Dvorak J."/>
        </authorList>
    </citation>
    <scope>NUCLEOTIDE SEQUENCE [LARGE SCALE GENOMIC DNA]</scope>
    <source>
        <strain evidence="8">cv. AL8/78</strain>
    </source>
</reference>
<dbReference type="AlphaFoldDB" id="A0A453G9T0"/>
<organism evidence="8 9">
    <name type="scientific">Aegilops tauschii subsp. strangulata</name>
    <name type="common">Goatgrass</name>
    <dbReference type="NCBI Taxonomy" id="200361"/>
    <lineage>
        <taxon>Eukaryota</taxon>
        <taxon>Viridiplantae</taxon>
        <taxon>Streptophyta</taxon>
        <taxon>Embryophyta</taxon>
        <taxon>Tracheophyta</taxon>
        <taxon>Spermatophyta</taxon>
        <taxon>Magnoliopsida</taxon>
        <taxon>Liliopsida</taxon>
        <taxon>Poales</taxon>
        <taxon>Poaceae</taxon>
        <taxon>BOP clade</taxon>
        <taxon>Pooideae</taxon>
        <taxon>Triticodae</taxon>
        <taxon>Triticeae</taxon>
        <taxon>Triticinae</taxon>
        <taxon>Aegilops</taxon>
    </lineage>
</organism>
<dbReference type="Gramene" id="AET3Gv20932500.1">
    <property type="protein sequence ID" value="AET3Gv20932500.1"/>
    <property type="gene ID" value="AET3Gv20932500"/>
</dbReference>
<keyword evidence="4" id="KW-0804">Transcription</keyword>
<keyword evidence="2" id="KW-0805">Transcription regulation</keyword>
<dbReference type="GO" id="GO:0046983">
    <property type="term" value="F:protein dimerization activity"/>
    <property type="evidence" value="ECO:0007669"/>
    <property type="project" value="InterPro"/>
</dbReference>
<evidence type="ECO:0000256" key="1">
    <source>
        <dbReference type="ARBA" id="ARBA00004123"/>
    </source>
</evidence>
<dbReference type="GO" id="GO:0003677">
    <property type="term" value="F:DNA binding"/>
    <property type="evidence" value="ECO:0007669"/>
    <property type="project" value="UniProtKB-KW"/>
</dbReference>
<dbReference type="STRING" id="200361.A0A453G9T0"/>
<reference evidence="9" key="2">
    <citation type="journal article" date="2017" name="Nat. Plants">
        <title>The Aegilops tauschii genome reveals multiple impacts of transposons.</title>
        <authorList>
            <person name="Zhao G."/>
            <person name="Zou C."/>
            <person name="Li K."/>
            <person name="Wang K."/>
            <person name="Li T."/>
            <person name="Gao L."/>
            <person name="Zhang X."/>
            <person name="Wang H."/>
            <person name="Yang Z."/>
            <person name="Liu X."/>
            <person name="Jiang W."/>
            <person name="Mao L."/>
            <person name="Kong X."/>
            <person name="Jiao Y."/>
            <person name="Jia J."/>
        </authorList>
    </citation>
    <scope>NUCLEOTIDE SEQUENCE [LARGE SCALE GENOMIC DNA]</scope>
    <source>
        <strain evidence="9">cv. AL8/78</strain>
    </source>
</reference>
<dbReference type="Proteomes" id="UP000015105">
    <property type="component" value="Chromosome 3D"/>
</dbReference>
<keyword evidence="5" id="KW-0539">Nucleus</keyword>
<comment type="subcellular location">
    <subcellularLocation>
        <location evidence="1">Nucleus</location>
    </subcellularLocation>
</comment>